<sequence length="535" mass="57919">MNTRLLPALAVAMLIAAPPIAQAQTLRIALSAETTAADPHHYALTPNGTLRNHVYDALTDVDAKLAVAPGLAESWERRDDHTWVFNLRRGVTFSDGAAFGAPDVVFTYCRVLNNKSELVSSFSSNVRRLAAVEAIGENQVLIRTTAPEPLLLSDLASISILPRSLGRPQGVTFSAGDACGGEAAGPWPQQEAFNNGTAAIGTGPYRQVSWSRNSTTVLQRNDRYWGPKPHWAEVRLTPVTQAGPRMATLLAGDQDVIEAPATADLPRLRENNQFAIVAAPTTRLIFIQLDTARNPSPFVQGPNALQDPRVRQALSLALDRKALLERIMDGVATPSTQFLPDGMFGTIPGLPVLPHDPARARALLAEAGYPNGFSMTFHATNNRYINDSRLAQAMVQMWQRIGVKVELDAMPSAAFFGRRGKRDFSMAMGGWGTDAGETLNFFRTWLATTDTARGVGGSNYGGWSDAAFDRDVNAALVQMDPPARSALLQSAGRRALEQMPVIPVHFESATWGMRANLAYPGRVDQTTLATEISPK</sequence>
<dbReference type="PANTHER" id="PTHR30290">
    <property type="entry name" value="PERIPLASMIC BINDING COMPONENT OF ABC TRANSPORTER"/>
    <property type="match status" value="1"/>
</dbReference>
<feature type="chain" id="PRO_5046541356" evidence="5">
    <location>
        <begin position="24"/>
        <end position="535"/>
    </location>
</feature>
<dbReference type="RefSeq" id="WP_187787064.1">
    <property type="nucleotide sequence ID" value="NZ_JACTVA010000083.1"/>
</dbReference>
<evidence type="ECO:0000256" key="2">
    <source>
        <dbReference type="ARBA" id="ARBA00005695"/>
    </source>
</evidence>
<reference evidence="7 8" key="1">
    <citation type="journal article" date="2013" name="Int. J. Syst. Evol. Microbiol.">
        <title>Roseomonas aerophila sp. nov., isolated from air.</title>
        <authorList>
            <person name="Kim S.J."/>
            <person name="Weon H.Y."/>
            <person name="Ahn J.H."/>
            <person name="Hong S.B."/>
            <person name="Seok S.J."/>
            <person name="Whang K.S."/>
            <person name="Kwon S.W."/>
        </authorList>
    </citation>
    <scope>NUCLEOTIDE SEQUENCE [LARGE SCALE GENOMIC DNA]</scope>
    <source>
        <strain evidence="7 8">NBRC 108923</strain>
    </source>
</reference>
<comment type="subcellular location">
    <subcellularLocation>
        <location evidence="1">Periplasm</location>
    </subcellularLocation>
</comment>
<keyword evidence="4 5" id="KW-0732">Signal</keyword>
<keyword evidence="3" id="KW-0813">Transport</keyword>
<accession>A0ABR7RUE8</accession>
<evidence type="ECO:0000256" key="1">
    <source>
        <dbReference type="ARBA" id="ARBA00004418"/>
    </source>
</evidence>
<comment type="caution">
    <text evidence="7">The sequence shown here is derived from an EMBL/GenBank/DDBJ whole genome shotgun (WGS) entry which is preliminary data.</text>
</comment>
<evidence type="ECO:0000313" key="8">
    <source>
        <dbReference type="Proteomes" id="UP000626026"/>
    </source>
</evidence>
<dbReference type="SUPFAM" id="SSF53850">
    <property type="entry name" value="Periplasmic binding protein-like II"/>
    <property type="match status" value="1"/>
</dbReference>
<organism evidence="7 8">
    <name type="scientific">Teichococcus aerophilus</name>
    <dbReference type="NCBI Taxonomy" id="1224513"/>
    <lineage>
        <taxon>Bacteria</taxon>
        <taxon>Pseudomonadati</taxon>
        <taxon>Pseudomonadota</taxon>
        <taxon>Alphaproteobacteria</taxon>
        <taxon>Acetobacterales</taxon>
        <taxon>Roseomonadaceae</taxon>
        <taxon>Roseomonas</taxon>
    </lineage>
</organism>
<evidence type="ECO:0000256" key="5">
    <source>
        <dbReference type="SAM" id="SignalP"/>
    </source>
</evidence>
<feature type="signal peptide" evidence="5">
    <location>
        <begin position="1"/>
        <end position="23"/>
    </location>
</feature>
<dbReference type="PIRSF" id="PIRSF002741">
    <property type="entry name" value="MppA"/>
    <property type="match status" value="1"/>
</dbReference>
<evidence type="ECO:0000259" key="6">
    <source>
        <dbReference type="Pfam" id="PF00496"/>
    </source>
</evidence>
<gene>
    <name evidence="7" type="ORF">IBL26_24110</name>
</gene>
<dbReference type="CDD" id="cd08498">
    <property type="entry name" value="PBP2_NikA_DppA_OppA_like_2"/>
    <property type="match status" value="1"/>
</dbReference>
<dbReference type="InterPro" id="IPR000914">
    <property type="entry name" value="SBP_5_dom"/>
</dbReference>
<dbReference type="PANTHER" id="PTHR30290:SF9">
    <property type="entry name" value="OLIGOPEPTIDE-BINDING PROTEIN APPA"/>
    <property type="match status" value="1"/>
</dbReference>
<evidence type="ECO:0000256" key="3">
    <source>
        <dbReference type="ARBA" id="ARBA00022448"/>
    </source>
</evidence>
<dbReference type="Gene3D" id="3.40.190.10">
    <property type="entry name" value="Periplasmic binding protein-like II"/>
    <property type="match status" value="1"/>
</dbReference>
<evidence type="ECO:0000256" key="4">
    <source>
        <dbReference type="ARBA" id="ARBA00022729"/>
    </source>
</evidence>
<keyword evidence="8" id="KW-1185">Reference proteome</keyword>
<dbReference type="EMBL" id="JACTVA010000083">
    <property type="protein sequence ID" value="MBC9209941.1"/>
    <property type="molecule type" value="Genomic_DNA"/>
</dbReference>
<name>A0ABR7RUE8_9PROT</name>
<feature type="domain" description="Solute-binding protein family 5" evidence="6">
    <location>
        <begin position="67"/>
        <end position="451"/>
    </location>
</feature>
<dbReference type="InterPro" id="IPR039424">
    <property type="entry name" value="SBP_5"/>
</dbReference>
<dbReference type="Pfam" id="PF00496">
    <property type="entry name" value="SBP_bac_5"/>
    <property type="match status" value="1"/>
</dbReference>
<dbReference type="Gene3D" id="3.10.105.10">
    <property type="entry name" value="Dipeptide-binding Protein, Domain 3"/>
    <property type="match status" value="1"/>
</dbReference>
<dbReference type="InterPro" id="IPR030678">
    <property type="entry name" value="Peptide/Ni-bd"/>
</dbReference>
<evidence type="ECO:0000313" key="7">
    <source>
        <dbReference type="EMBL" id="MBC9209941.1"/>
    </source>
</evidence>
<proteinExistence type="inferred from homology"/>
<comment type="similarity">
    <text evidence="2">Belongs to the bacterial solute-binding protein 5 family.</text>
</comment>
<dbReference type="Proteomes" id="UP000626026">
    <property type="component" value="Unassembled WGS sequence"/>
</dbReference>
<protein>
    <submittedName>
        <fullName evidence="7">ABC transporter substrate-binding protein</fullName>
    </submittedName>
</protein>